<evidence type="ECO:0008006" key="3">
    <source>
        <dbReference type="Google" id="ProtNLM"/>
    </source>
</evidence>
<evidence type="ECO:0000313" key="2">
    <source>
        <dbReference type="Proteomes" id="UP001304769"/>
    </source>
</evidence>
<evidence type="ECO:0000313" key="1">
    <source>
        <dbReference type="EMBL" id="MEA5454145.1"/>
    </source>
</evidence>
<name>A0ABU5T3J4_9MICC</name>
<accession>A0ABU5T3J4</accession>
<reference evidence="1 2" key="1">
    <citation type="submission" date="2023-12" db="EMBL/GenBank/DDBJ databases">
        <title>Sinomonas terricola sp. nov, isolated from litchi orchard soil in Guangdong, PR China.</title>
        <authorList>
            <person name="Jiaxin W."/>
            <person name="Yang Z."/>
            <person name="Honghui Z."/>
        </authorList>
    </citation>
    <scope>NUCLEOTIDE SEQUENCE [LARGE SCALE GENOMIC DNA]</scope>
    <source>
        <strain evidence="1 2">JGH33</strain>
    </source>
</reference>
<dbReference type="Proteomes" id="UP001304769">
    <property type="component" value="Unassembled WGS sequence"/>
</dbReference>
<comment type="caution">
    <text evidence="1">The sequence shown here is derived from an EMBL/GenBank/DDBJ whole genome shotgun (WGS) entry which is preliminary data.</text>
</comment>
<gene>
    <name evidence="1" type="ORF">SPF06_05345</name>
</gene>
<dbReference type="EMBL" id="JAYGGQ010000002">
    <property type="protein sequence ID" value="MEA5454145.1"/>
    <property type="molecule type" value="Genomic_DNA"/>
</dbReference>
<protein>
    <recommendedName>
        <fullName evidence="3">Portal protein</fullName>
    </recommendedName>
</protein>
<sequence>MLVVGAGQSGADVAYEVAQSGHETWLSGRHPGEIPIDERIAGPIMRLLGNYIFTLKTPIGRKFRPKLRPGGAPLIRTKRADLDAVGVRRTQAQTVGSVDGKPQLDDGTVLDVSNIVWCTGFRPDYSFARPLRIGDDGFPAETEGVADGVEGLFFVGLLFQRGFTSHLVGGVGRDAKFIAERIAERAASRALQTV</sequence>
<keyword evidence="2" id="KW-1185">Reference proteome</keyword>
<organism evidence="1 2">
    <name type="scientific">Sinomonas terricola</name>
    <dbReference type="NCBI Taxonomy" id="3110330"/>
    <lineage>
        <taxon>Bacteria</taxon>
        <taxon>Bacillati</taxon>
        <taxon>Actinomycetota</taxon>
        <taxon>Actinomycetes</taxon>
        <taxon>Micrococcales</taxon>
        <taxon>Micrococcaceae</taxon>
        <taxon>Sinomonas</taxon>
    </lineage>
</organism>
<dbReference type="InterPro" id="IPR036188">
    <property type="entry name" value="FAD/NAD-bd_sf"/>
</dbReference>
<dbReference type="SUPFAM" id="SSF51905">
    <property type="entry name" value="FAD/NAD(P)-binding domain"/>
    <property type="match status" value="1"/>
</dbReference>
<dbReference type="RefSeq" id="WP_323277929.1">
    <property type="nucleotide sequence ID" value="NZ_JAYGGQ010000002.1"/>
</dbReference>
<proteinExistence type="predicted"/>
<dbReference type="Gene3D" id="3.50.50.60">
    <property type="entry name" value="FAD/NAD(P)-binding domain"/>
    <property type="match status" value="1"/>
</dbReference>